<sequence>MRTRGTSRRNQCLRHAAGVTPGGTTAAAQSGIPSPGVSGRPAATRLGKGPGCEVTHQAGISNAAPRPPAARRAAS</sequence>
<comment type="caution">
    <text evidence="2">The sequence shown here is derived from an EMBL/GenBank/DDBJ whole genome shotgun (WGS) entry which is preliminary data.</text>
</comment>
<accession>A0AAV7WBC9</accession>
<evidence type="ECO:0000256" key="1">
    <source>
        <dbReference type="SAM" id="MobiDB-lite"/>
    </source>
</evidence>
<feature type="region of interest" description="Disordered" evidence="1">
    <location>
        <begin position="1"/>
        <end position="75"/>
    </location>
</feature>
<gene>
    <name evidence="2" type="ORF">NDU88_006713</name>
</gene>
<evidence type="ECO:0000313" key="2">
    <source>
        <dbReference type="EMBL" id="KAJ1211353.1"/>
    </source>
</evidence>
<dbReference type="EMBL" id="JANPWB010000002">
    <property type="protein sequence ID" value="KAJ1211353.1"/>
    <property type="molecule type" value="Genomic_DNA"/>
</dbReference>
<organism evidence="2 3">
    <name type="scientific">Pleurodeles waltl</name>
    <name type="common">Iberian ribbed newt</name>
    <dbReference type="NCBI Taxonomy" id="8319"/>
    <lineage>
        <taxon>Eukaryota</taxon>
        <taxon>Metazoa</taxon>
        <taxon>Chordata</taxon>
        <taxon>Craniata</taxon>
        <taxon>Vertebrata</taxon>
        <taxon>Euteleostomi</taxon>
        <taxon>Amphibia</taxon>
        <taxon>Batrachia</taxon>
        <taxon>Caudata</taxon>
        <taxon>Salamandroidea</taxon>
        <taxon>Salamandridae</taxon>
        <taxon>Pleurodelinae</taxon>
        <taxon>Pleurodeles</taxon>
    </lineage>
</organism>
<feature type="compositionally biased region" description="Low complexity" evidence="1">
    <location>
        <begin position="16"/>
        <end position="28"/>
    </location>
</feature>
<name>A0AAV7WBC9_PLEWA</name>
<reference evidence="2" key="1">
    <citation type="journal article" date="2022" name="bioRxiv">
        <title>Sequencing and chromosome-scale assembly of the giantPleurodeles waltlgenome.</title>
        <authorList>
            <person name="Brown T."/>
            <person name="Elewa A."/>
            <person name="Iarovenko S."/>
            <person name="Subramanian E."/>
            <person name="Araus A.J."/>
            <person name="Petzold A."/>
            <person name="Susuki M."/>
            <person name="Suzuki K.-i.T."/>
            <person name="Hayashi T."/>
            <person name="Toyoda A."/>
            <person name="Oliveira C."/>
            <person name="Osipova E."/>
            <person name="Leigh N.D."/>
            <person name="Simon A."/>
            <person name="Yun M.H."/>
        </authorList>
    </citation>
    <scope>NUCLEOTIDE SEQUENCE</scope>
    <source>
        <strain evidence="2">20211129_DDA</strain>
        <tissue evidence="2">Liver</tissue>
    </source>
</reference>
<evidence type="ECO:0000313" key="3">
    <source>
        <dbReference type="Proteomes" id="UP001066276"/>
    </source>
</evidence>
<dbReference type="AlphaFoldDB" id="A0AAV7WBC9"/>
<protein>
    <submittedName>
        <fullName evidence="2">Uncharacterized protein</fullName>
    </submittedName>
</protein>
<keyword evidence="3" id="KW-1185">Reference proteome</keyword>
<proteinExistence type="predicted"/>
<dbReference type="Proteomes" id="UP001066276">
    <property type="component" value="Chromosome 1_2"/>
</dbReference>